<dbReference type="EMBL" id="BQXS01011305">
    <property type="protein sequence ID" value="GKT36806.1"/>
    <property type="molecule type" value="Genomic_DNA"/>
</dbReference>
<keyword evidence="2" id="KW-0812">Transmembrane</keyword>
<evidence type="ECO:0000256" key="2">
    <source>
        <dbReference type="SAM" id="Phobius"/>
    </source>
</evidence>
<name>A0ABQ5KWJ9_9EUKA</name>
<feature type="non-terminal residue" evidence="3">
    <location>
        <position position="146"/>
    </location>
</feature>
<gene>
    <name evidence="3" type="ORF">ADUPG1_009706</name>
</gene>
<keyword evidence="2" id="KW-1133">Transmembrane helix</keyword>
<organism evidence="3 4">
    <name type="scientific">Aduncisulcus paluster</name>
    <dbReference type="NCBI Taxonomy" id="2918883"/>
    <lineage>
        <taxon>Eukaryota</taxon>
        <taxon>Metamonada</taxon>
        <taxon>Carpediemonas-like organisms</taxon>
        <taxon>Aduncisulcus</taxon>
    </lineage>
</organism>
<evidence type="ECO:0000256" key="1">
    <source>
        <dbReference type="SAM" id="MobiDB-lite"/>
    </source>
</evidence>
<feature type="transmembrane region" description="Helical" evidence="2">
    <location>
        <begin position="36"/>
        <end position="58"/>
    </location>
</feature>
<reference evidence="3" key="1">
    <citation type="submission" date="2022-03" db="EMBL/GenBank/DDBJ databases">
        <title>Draft genome sequence of Aduncisulcus paluster, a free-living microaerophilic Fornicata.</title>
        <authorList>
            <person name="Yuyama I."/>
            <person name="Kume K."/>
            <person name="Tamura T."/>
            <person name="Inagaki Y."/>
            <person name="Hashimoto T."/>
        </authorList>
    </citation>
    <scope>NUCLEOTIDE SEQUENCE</scope>
    <source>
        <strain evidence="3">NY0171</strain>
    </source>
</reference>
<accession>A0ABQ5KWJ9</accession>
<evidence type="ECO:0000313" key="3">
    <source>
        <dbReference type="EMBL" id="GKT36806.1"/>
    </source>
</evidence>
<comment type="caution">
    <text evidence="3">The sequence shown here is derived from an EMBL/GenBank/DDBJ whole genome shotgun (WGS) entry which is preliminary data.</text>
</comment>
<feature type="region of interest" description="Disordered" evidence="1">
    <location>
        <begin position="125"/>
        <end position="146"/>
    </location>
</feature>
<proteinExistence type="predicted"/>
<sequence>MPFLGISFCISAFSLFFNQSYYIVSYPSLPPFYISIFYDVFGLGWFQAACLSRSLWILHVIRNSRKNTAFNDTSVRNPPKPSPKSSVSSCSDAAVALHAVRESVPSIPSASNAIALQDVECGEYGECDPSRSSSRSCSCSPREGDD</sequence>
<dbReference type="Proteomes" id="UP001057375">
    <property type="component" value="Unassembled WGS sequence"/>
</dbReference>
<feature type="region of interest" description="Disordered" evidence="1">
    <location>
        <begin position="69"/>
        <end position="88"/>
    </location>
</feature>
<keyword evidence="2" id="KW-0472">Membrane</keyword>
<protein>
    <submittedName>
        <fullName evidence="3">Uncharacterized protein</fullName>
    </submittedName>
</protein>
<keyword evidence="4" id="KW-1185">Reference proteome</keyword>
<feature type="compositionally biased region" description="Low complexity" evidence="1">
    <location>
        <begin position="130"/>
        <end position="146"/>
    </location>
</feature>
<evidence type="ECO:0000313" key="4">
    <source>
        <dbReference type="Proteomes" id="UP001057375"/>
    </source>
</evidence>